<dbReference type="Proteomes" id="UP000030645">
    <property type="component" value="Unassembled WGS sequence"/>
</dbReference>
<keyword evidence="1" id="KW-1133">Transmembrane helix</keyword>
<dbReference type="EMBL" id="KE344510">
    <property type="protein sequence ID" value="EXB65356.1"/>
    <property type="molecule type" value="Genomic_DNA"/>
</dbReference>
<keyword evidence="1" id="KW-0812">Transmembrane</keyword>
<evidence type="ECO:0000256" key="1">
    <source>
        <dbReference type="SAM" id="Phobius"/>
    </source>
</evidence>
<feature type="transmembrane region" description="Helical" evidence="1">
    <location>
        <begin position="73"/>
        <end position="96"/>
    </location>
</feature>
<keyword evidence="3" id="KW-1185">Reference proteome</keyword>
<accession>W9R2C5</accession>
<protein>
    <submittedName>
        <fullName evidence="2">Uncharacterized protein</fullName>
    </submittedName>
</protein>
<sequence>MRSEFNDPTKCFRRGSEMFDDTPFRNVSEDVKARMLGNLSAISGTNHNVTSSTCLTTGLDVLREQGITDLDKWMYLLIIVAWGFFYRFLFYLSLLLGSKNKRK</sequence>
<proteinExistence type="predicted"/>
<dbReference type="eggNOG" id="KOG0061">
    <property type="taxonomic scope" value="Eukaryota"/>
</dbReference>
<reference evidence="3" key="1">
    <citation type="submission" date="2013-01" db="EMBL/GenBank/DDBJ databases">
        <title>Draft Genome Sequence of a Mulberry Tree, Morus notabilis C.K. Schneid.</title>
        <authorList>
            <person name="He N."/>
            <person name="Zhao S."/>
        </authorList>
    </citation>
    <scope>NUCLEOTIDE SEQUENCE</scope>
</reference>
<dbReference type="AlphaFoldDB" id="W9R2C5"/>
<name>W9R2C5_9ROSA</name>
<keyword evidence="1" id="KW-0472">Membrane</keyword>
<evidence type="ECO:0000313" key="2">
    <source>
        <dbReference type="EMBL" id="EXB65356.1"/>
    </source>
</evidence>
<gene>
    <name evidence="2" type="ORF">L484_025437</name>
</gene>
<dbReference type="STRING" id="981085.W9R2C5"/>
<evidence type="ECO:0000313" key="3">
    <source>
        <dbReference type="Proteomes" id="UP000030645"/>
    </source>
</evidence>
<organism evidence="2 3">
    <name type="scientific">Morus notabilis</name>
    <dbReference type="NCBI Taxonomy" id="981085"/>
    <lineage>
        <taxon>Eukaryota</taxon>
        <taxon>Viridiplantae</taxon>
        <taxon>Streptophyta</taxon>
        <taxon>Embryophyta</taxon>
        <taxon>Tracheophyta</taxon>
        <taxon>Spermatophyta</taxon>
        <taxon>Magnoliopsida</taxon>
        <taxon>eudicotyledons</taxon>
        <taxon>Gunneridae</taxon>
        <taxon>Pentapetalae</taxon>
        <taxon>rosids</taxon>
        <taxon>fabids</taxon>
        <taxon>Rosales</taxon>
        <taxon>Moraceae</taxon>
        <taxon>Moreae</taxon>
        <taxon>Morus</taxon>
    </lineage>
</organism>